<evidence type="ECO:0000256" key="4">
    <source>
        <dbReference type="ARBA" id="ARBA00022777"/>
    </source>
</evidence>
<evidence type="ECO:0000313" key="9">
    <source>
        <dbReference type="EMBL" id="GHO53815.1"/>
    </source>
</evidence>
<feature type="transmembrane region" description="Helical" evidence="7">
    <location>
        <begin position="553"/>
        <end position="573"/>
    </location>
</feature>
<accession>A0ABQ3UN62</accession>
<protein>
    <recommendedName>
        <fullName evidence="1">non-specific serine/threonine protein kinase</fullName>
        <ecNumber evidence="1">2.7.11.1</ecNumber>
    </recommendedName>
</protein>
<dbReference type="InterPro" id="IPR008271">
    <property type="entry name" value="Ser/Thr_kinase_AS"/>
</dbReference>
<dbReference type="EC" id="2.7.11.1" evidence="1"/>
<dbReference type="EMBL" id="BNJG01000001">
    <property type="protein sequence ID" value="GHO53815.1"/>
    <property type="molecule type" value="Genomic_DNA"/>
</dbReference>
<dbReference type="Gene3D" id="3.30.200.20">
    <property type="entry name" value="Phosphorylase Kinase, domain 1"/>
    <property type="match status" value="1"/>
</dbReference>
<name>A0ABQ3UN62_9CHLR</name>
<evidence type="ECO:0000256" key="3">
    <source>
        <dbReference type="ARBA" id="ARBA00022741"/>
    </source>
</evidence>
<feature type="transmembrane region" description="Helical" evidence="7">
    <location>
        <begin position="472"/>
        <end position="492"/>
    </location>
</feature>
<dbReference type="InterPro" id="IPR011009">
    <property type="entry name" value="Kinase-like_dom_sf"/>
</dbReference>
<feature type="region of interest" description="Disordered" evidence="6">
    <location>
        <begin position="307"/>
        <end position="339"/>
    </location>
</feature>
<dbReference type="SUPFAM" id="SSF56112">
    <property type="entry name" value="Protein kinase-like (PK-like)"/>
    <property type="match status" value="1"/>
</dbReference>
<dbReference type="InterPro" id="IPR000719">
    <property type="entry name" value="Prot_kinase_dom"/>
</dbReference>
<evidence type="ECO:0000256" key="6">
    <source>
        <dbReference type="SAM" id="MobiDB-lite"/>
    </source>
</evidence>
<evidence type="ECO:0000256" key="5">
    <source>
        <dbReference type="ARBA" id="ARBA00022840"/>
    </source>
</evidence>
<evidence type="ECO:0000259" key="8">
    <source>
        <dbReference type="PROSITE" id="PS50011"/>
    </source>
</evidence>
<keyword evidence="3" id="KW-0547">Nucleotide-binding</keyword>
<feature type="domain" description="Protein kinase" evidence="8">
    <location>
        <begin position="16"/>
        <end position="293"/>
    </location>
</feature>
<evidence type="ECO:0000313" key="10">
    <source>
        <dbReference type="Proteomes" id="UP000654345"/>
    </source>
</evidence>
<feature type="region of interest" description="Disordered" evidence="6">
    <location>
        <begin position="375"/>
        <end position="465"/>
    </location>
</feature>
<keyword evidence="4" id="KW-0418">Kinase</keyword>
<evidence type="ECO:0000256" key="7">
    <source>
        <dbReference type="SAM" id="Phobius"/>
    </source>
</evidence>
<evidence type="ECO:0000256" key="2">
    <source>
        <dbReference type="ARBA" id="ARBA00022679"/>
    </source>
</evidence>
<feature type="transmembrane region" description="Helical" evidence="7">
    <location>
        <begin position="504"/>
        <end position="524"/>
    </location>
</feature>
<dbReference type="SMART" id="SM00220">
    <property type="entry name" value="S_TKc"/>
    <property type="match status" value="1"/>
</dbReference>
<keyword evidence="7" id="KW-0812">Transmembrane</keyword>
<organism evidence="9 10">
    <name type="scientific">Ktedonobacter robiniae</name>
    <dbReference type="NCBI Taxonomy" id="2778365"/>
    <lineage>
        <taxon>Bacteria</taxon>
        <taxon>Bacillati</taxon>
        <taxon>Chloroflexota</taxon>
        <taxon>Ktedonobacteria</taxon>
        <taxon>Ktedonobacterales</taxon>
        <taxon>Ktedonobacteraceae</taxon>
        <taxon>Ktedonobacter</taxon>
    </lineage>
</organism>
<comment type="caution">
    <text evidence="9">The sequence shown here is derived from an EMBL/GenBank/DDBJ whole genome shotgun (WGS) entry which is preliminary data.</text>
</comment>
<dbReference type="PROSITE" id="PS00108">
    <property type="entry name" value="PROTEIN_KINASE_ST"/>
    <property type="match status" value="1"/>
</dbReference>
<dbReference type="RefSeq" id="WP_201370595.1">
    <property type="nucleotide sequence ID" value="NZ_BNJG01000001.1"/>
</dbReference>
<keyword evidence="10" id="KW-1185">Reference proteome</keyword>
<dbReference type="PANTHER" id="PTHR43289">
    <property type="entry name" value="MITOGEN-ACTIVATED PROTEIN KINASE KINASE KINASE 20-RELATED"/>
    <property type="match status" value="1"/>
</dbReference>
<dbReference type="CDD" id="cd14014">
    <property type="entry name" value="STKc_PknB_like"/>
    <property type="match status" value="1"/>
</dbReference>
<evidence type="ECO:0000256" key="1">
    <source>
        <dbReference type="ARBA" id="ARBA00012513"/>
    </source>
</evidence>
<proteinExistence type="predicted"/>
<keyword evidence="7" id="KW-1133">Transmembrane helix</keyword>
<dbReference type="PROSITE" id="PS50011">
    <property type="entry name" value="PROTEIN_KINASE_DOM"/>
    <property type="match status" value="1"/>
</dbReference>
<keyword evidence="5" id="KW-0067">ATP-binding</keyword>
<keyword evidence="7" id="KW-0472">Membrane</keyword>
<dbReference type="Pfam" id="PF00069">
    <property type="entry name" value="Pkinase"/>
    <property type="match status" value="1"/>
</dbReference>
<sequence length="591" mass="66462">MAQEPYALSGRKFGNYRIEKEIARGGFGSVYLAQHEYLTERRAVIKLLQGVYLSEPQEREGFIREAQILERLKHPHILPIYDVGIENEQPYIIAEYAPNGTLRERIARQNGNPLSLETTLAILAQIAAGLQHAHDQHVIHRDLKPENILFNARDEALLADFGISTVLTSATVKQTREIGTPTYMAPEQFTGMVSVETDQYALACIAYELLSGRKAFAGTTNYVVMQMQMQQYPQRLRELNPAVPEYVENVIFRALGKERTQRFADVRTFMEALKNPNARLQAAPAINSSEPGLAGLRYEQGTALQAGQNTPLATPPRPQLTPPYNDAFNPHSGPVSAYNAFDQNNQHQQPQARNAYMPPAAPQRENELEARRPLQTGDHNNQAGSYRPGYASSPNNQPGNIRRNDNAYPQTPDRGYRPAPQETYSAPGPTERRQPAPPKAHEPYATTPQQQQAYQQPAPGANMRPVPSEGRGLAALAYVPFVCIAAWIYYFFTERSKALPRFHVVQGFQLYVILIVLSLLDNWIQQGLYYERYHEARDLVIKILEFLHTVTGWVFLAFIILGVIAIISALFGTRFRIPLIGGRALRYSNRG</sequence>
<keyword evidence="2" id="KW-0808">Transferase</keyword>
<dbReference type="Proteomes" id="UP000654345">
    <property type="component" value="Unassembled WGS sequence"/>
</dbReference>
<feature type="compositionally biased region" description="Low complexity" evidence="6">
    <location>
        <begin position="443"/>
        <end position="459"/>
    </location>
</feature>
<feature type="compositionally biased region" description="Basic and acidic residues" evidence="6">
    <location>
        <begin position="430"/>
        <end position="442"/>
    </location>
</feature>
<dbReference type="PANTHER" id="PTHR43289:SF6">
    <property type="entry name" value="SERINE_THREONINE-PROTEIN KINASE NEKL-3"/>
    <property type="match status" value="1"/>
</dbReference>
<dbReference type="Gene3D" id="1.10.510.10">
    <property type="entry name" value="Transferase(Phosphotransferase) domain 1"/>
    <property type="match status" value="1"/>
</dbReference>
<gene>
    <name evidence="9" type="ORF">KSB_22900</name>
</gene>
<reference evidence="9 10" key="1">
    <citation type="journal article" date="2021" name="Int. J. Syst. Evol. Microbiol.">
        <title>Reticulibacter mediterranei gen. nov., sp. nov., within the new family Reticulibacteraceae fam. nov., and Ktedonospora formicarum gen. nov., sp. nov., Ktedonobacter robiniae sp. nov., Dictyobacter formicarum sp. nov. and Dictyobacter arantiisoli sp. nov., belonging to the class Ktedonobacteria.</title>
        <authorList>
            <person name="Yabe S."/>
            <person name="Zheng Y."/>
            <person name="Wang C.M."/>
            <person name="Sakai Y."/>
            <person name="Abe K."/>
            <person name="Yokota A."/>
            <person name="Donadio S."/>
            <person name="Cavaletti L."/>
            <person name="Monciardini P."/>
        </authorList>
    </citation>
    <scope>NUCLEOTIDE SEQUENCE [LARGE SCALE GENOMIC DNA]</scope>
    <source>
        <strain evidence="9 10">SOSP1-30</strain>
    </source>
</reference>